<dbReference type="KEGG" id="pbas:SMSP2_01928"/>
<keyword evidence="1" id="KW-1133">Transmembrane helix</keyword>
<dbReference type="STRING" id="1851148.SMSP2_01928"/>
<proteinExistence type="predicted"/>
<dbReference type="Proteomes" id="UP000188181">
    <property type="component" value="Chromosome"/>
</dbReference>
<sequence length="105" mass="12387">MEKEQNQNIDDFSLVQIFRDFYCKKMESIVVITYLYSIVFIGLLIFFAVRFSCAQTTKGQILYAALIVIMVQAMSVMKVFAFGFIHRNAIFRRLDRIEKQLLEKE</sequence>
<keyword evidence="1" id="KW-0812">Transmembrane</keyword>
<protein>
    <submittedName>
        <fullName evidence="2">Uncharacterized protein</fullName>
    </submittedName>
</protein>
<keyword evidence="1" id="KW-0472">Membrane</keyword>
<feature type="transmembrane region" description="Helical" evidence="1">
    <location>
        <begin position="29"/>
        <end position="49"/>
    </location>
</feature>
<evidence type="ECO:0000256" key="1">
    <source>
        <dbReference type="SAM" id="Phobius"/>
    </source>
</evidence>
<dbReference type="RefSeq" id="WP_146683718.1">
    <property type="nucleotide sequence ID" value="NZ_CP019646.1"/>
</dbReference>
<keyword evidence="3" id="KW-1185">Reference proteome</keyword>
<name>A0A1Q2MFS3_9BACT</name>
<evidence type="ECO:0000313" key="2">
    <source>
        <dbReference type="EMBL" id="AQQ71553.1"/>
    </source>
</evidence>
<reference evidence="3" key="1">
    <citation type="submission" date="2017-02" db="EMBL/GenBank/DDBJ databases">
        <title>Comparative genomics and description of representatives of a novel lineage of planctomycetes thriving in anoxic sediments.</title>
        <authorList>
            <person name="Spring S."/>
            <person name="Bunk B."/>
            <person name="Sproer C."/>
        </authorList>
    </citation>
    <scope>NUCLEOTIDE SEQUENCE [LARGE SCALE GENOMIC DNA]</scope>
    <source>
        <strain evidence="3">SM-Chi-D1</strain>
    </source>
</reference>
<accession>A0A1Q2MFS3</accession>
<dbReference type="EMBL" id="CP019646">
    <property type="protein sequence ID" value="AQQ71553.1"/>
    <property type="molecule type" value="Genomic_DNA"/>
</dbReference>
<dbReference type="Pfam" id="PF20556">
    <property type="entry name" value="DUF6768"/>
    <property type="match status" value="1"/>
</dbReference>
<evidence type="ECO:0000313" key="3">
    <source>
        <dbReference type="Proteomes" id="UP000188181"/>
    </source>
</evidence>
<gene>
    <name evidence="2" type="ORF">SMSP2_01928</name>
</gene>
<dbReference type="InterPro" id="IPR046659">
    <property type="entry name" value="DUF6768"/>
</dbReference>
<organism evidence="2 3">
    <name type="scientific">Limihaloglobus sulfuriphilus</name>
    <dbReference type="NCBI Taxonomy" id="1851148"/>
    <lineage>
        <taxon>Bacteria</taxon>
        <taxon>Pseudomonadati</taxon>
        <taxon>Planctomycetota</taxon>
        <taxon>Phycisphaerae</taxon>
        <taxon>Sedimentisphaerales</taxon>
        <taxon>Sedimentisphaeraceae</taxon>
        <taxon>Limihaloglobus</taxon>
    </lineage>
</organism>
<dbReference type="AlphaFoldDB" id="A0A1Q2MFS3"/>
<feature type="transmembrane region" description="Helical" evidence="1">
    <location>
        <begin position="61"/>
        <end position="85"/>
    </location>
</feature>